<feature type="compositionally biased region" description="Low complexity" evidence="1">
    <location>
        <begin position="27"/>
        <end position="50"/>
    </location>
</feature>
<sequence length="1437" mass="155822">MPKLASFLHSSLSHSAPAPHATPPASPSHSSGAASDAAPAAELPTTAAPLSGRATAKRKKSSNPFKRLAHAMGARPFTVGQKVMGLGYTKGTELGTTDGLPAPAKPPNETVDSLIGEANALTRRLKKILDTSLEEMPDINQRPQRSLAMKVVTAAIPCFKPENLGQVIAQDPAYSGAGGKGGPAPGAASPADTRDLRKAATDDIGTLTEAVRTAQATLERAHGGEDEIVQQEELAQAQAGYERAVGDLREALMMGTLVGANDNALATEVLSQRMDYVKGQIEQMTDRLDESGLDIKQRKLLLDQKHDGLREGVQLARLNLQNASLTLQEMGTALLALQAEQLAATGAHMRREFHDLRLGMAADAGAPAPQTEIVMDGMEDAGEVEEDPAALAARRARIDEKLTYFSTCLSELKQDVAQCEEALARDSAALADFLPDYTREMTLLTGQNAGVEAARGELLAAGRPLTAKADQWETRAAETRELDSAHHEQVLQALVAAPPGFSAEQLASPGGQALQACLRQLAEELPANDPQAERELPRVATLEIVSRAFAGVAHGDAQAAADLLREVMSHGTEDWLPMPDSPVLPDARPSDLNHSAPSAAMRELFHRMAEVPRGLEVLNQVSLRDERKPMGRAQSEALQAYWMADKAQAKEDSPEVRAWLESAKQVAQHEVRNRKKEPPVFDTATLPLAQLIAFRAVSKGILSNAADSEFGDINRKLLKLNGQWVEQAGDKRHKLLQGLPRKADPSKGKTPFHPHAIKMATNSMEAQGMSTLKSKASDSVAEIADALMARVAGGCMSKRPHHANDPASLAFDETVKVLCEYIREHGGGEALQANWQTGLKPTGFQDAKRLYQAKLEKKDLQQILKEASLRLDLPADGGKFPDPFFHDLLHEKQLSALDALRRVAEYIDLTLAPWEKEAQDLGQLRQDVKLDTIDAKIKQAEQGQFHSREDVIQFFEPMLEDLKLRQQVTMTAGGEKGIGIPLLPWTPVKPLLASLNMNIYSKKDEATFQVKSPTFGVEFMIGETTTHAHDIKATVGLGVKKAKVNVTAPAVAVKAEKASSEADLLVVRILRTKDDNGVREEQKARDDGLALLDTMLRWDADDKHPVAGEKFNSPIEAILALHPDVLLGRASKSGTSTGVTVDVSVAARIELDKKKKYTLGVAANTNIKAEKATEVMNERSGFAHQVVHDRSDQRKQRWGAGAGVSGAATLYKKLVKPSPATHDAEGKETTGHKNDKYGTWRASGSANVLDLTRELASNLEKNGATRFGMGDRTGGSVDRSYGTAKDLLAEIEANREDFFIRFLDTIPLAPGAEKDTPENRALAKSSLDQFISDLKVADKNPALQFNVKYEMQPRMSGWVDALNALETIARQNDDEQGVQDVREARSDLMSYRSTWAFKNCAVRNKGKETNGTGLDFIARWQSKQTVETSSAFTAYPA</sequence>
<evidence type="ECO:0000256" key="1">
    <source>
        <dbReference type="SAM" id="MobiDB-lite"/>
    </source>
</evidence>
<organism evidence="2 3">
    <name type="scientific">Duganella radicis</name>
    <dbReference type="NCBI Taxonomy" id="551988"/>
    <lineage>
        <taxon>Bacteria</taxon>
        <taxon>Pseudomonadati</taxon>
        <taxon>Pseudomonadota</taxon>
        <taxon>Betaproteobacteria</taxon>
        <taxon>Burkholderiales</taxon>
        <taxon>Oxalobacteraceae</taxon>
        <taxon>Telluria group</taxon>
        <taxon>Duganella</taxon>
    </lineage>
</organism>
<evidence type="ECO:0000313" key="3">
    <source>
        <dbReference type="Proteomes" id="UP000475582"/>
    </source>
</evidence>
<dbReference type="RefSeq" id="WP_155467164.1">
    <property type="nucleotide sequence ID" value="NZ_WNKY01000047.1"/>
</dbReference>
<feature type="compositionally biased region" description="Basic and acidic residues" evidence="1">
    <location>
        <begin position="1222"/>
        <end position="1237"/>
    </location>
</feature>
<dbReference type="Proteomes" id="UP000475582">
    <property type="component" value="Unassembled WGS sequence"/>
</dbReference>
<feature type="compositionally biased region" description="Low complexity" evidence="1">
    <location>
        <begin position="1"/>
        <end position="19"/>
    </location>
</feature>
<name>A0A6L6PQC4_9BURK</name>
<feature type="region of interest" description="Disordered" evidence="1">
    <location>
        <begin position="1"/>
        <end position="64"/>
    </location>
</feature>
<gene>
    <name evidence="2" type="ORF">GM676_26285</name>
</gene>
<evidence type="ECO:0000313" key="2">
    <source>
        <dbReference type="EMBL" id="MTV41074.1"/>
    </source>
</evidence>
<reference evidence="2 3" key="1">
    <citation type="submission" date="2019-11" db="EMBL/GenBank/DDBJ databases">
        <title>Type strains purchased from KCTC, JCM and DSMZ.</title>
        <authorList>
            <person name="Lu H."/>
        </authorList>
    </citation>
    <scope>NUCLEOTIDE SEQUENCE [LARGE SCALE GENOMIC DNA]</scope>
    <source>
        <strain evidence="2 3">KCTC 22382</strain>
    </source>
</reference>
<feature type="region of interest" description="Disordered" evidence="1">
    <location>
        <begin position="1217"/>
        <end position="1237"/>
    </location>
</feature>
<dbReference type="OrthoDB" id="6898151at2"/>
<dbReference type="EMBL" id="WNKY01000047">
    <property type="protein sequence ID" value="MTV41074.1"/>
    <property type="molecule type" value="Genomic_DNA"/>
</dbReference>
<protein>
    <submittedName>
        <fullName evidence="2">Uncharacterized protein</fullName>
    </submittedName>
</protein>
<comment type="caution">
    <text evidence="2">The sequence shown here is derived from an EMBL/GenBank/DDBJ whole genome shotgun (WGS) entry which is preliminary data.</text>
</comment>
<accession>A0A6L6PQC4</accession>
<proteinExistence type="predicted"/>
<keyword evidence="3" id="KW-1185">Reference proteome</keyword>